<feature type="region of interest" description="Disordered" evidence="1">
    <location>
        <begin position="1"/>
        <end position="29"/>
    </location>
</feature>
<evidence type="ECO:0000313" key="2">
    <source>
        <dbReference type="EMBL" id="CAG2193814.1"/>
    </source>
</evidence>
<proteinExistence type="predicted"/>
<keyword evidence="3" id="KW-1185">Reference proteome</keyword>
<feature type="region of interest" description="Disordered" evidence="1">
    <location>
        <begin position="138"/>
        <end position="175"/>
    </location>
</feature>
<feature type="compositionally biased region" description="Basic and acidic residues" evidence="1">
    <location>
        <begin position="147"/>
        <end position="156"/>
    </location>
</feature>
<feature type="compositionally biased region" description="Polar residues" evidence="1">
    <location>
        <begin position="208"/>
        <end position="218"/>
    </location>
</feature>
<reference evidence="2" key="1">
    <citation type="submission" date="2021-03" db="EMBL/GenBank/DDBJ databases">
        <authorList>
            <person name="Bekaert M."/>
        </authorList>
    </citation>
    <scope>NUCLEOTIDE SEQUENCE</scope>
</reference>
<dbReference type="OrthoDB" id="6141371at2759"/>
<feature type="region of interest" description="Disordered" evidence="1">
    <location>
        <begin position="198"/>
        <end position="249"/>
    </location>
</feature>
<sequence length="261" mass="29789">MPPRSQQQPNALPTRPKLRKPKLKEKGIETASSSCSQDIHWLFISVSAKFDVHVKHKLKEVIEMTELQGSARRLGFTHRHYLTVKDSINNSKLQETLDKMMSQNMNSGTRYFKDVLFVEAEILVVSHIKKMTVPEADRLLHPLPGNPEDRPGDPVERPGYPVDRPGNPVDRSGDPVERLWYPVDRPVYHVERPRESCRPLRGSRRTPMVSSRPPSVSCRTPKVSCRTPYSNPVDRSGDPVERLGYPADRPGYPVERPIVYI</sequence>
<gene>
    <name evidence="2" type="ORF">MEDL_8863</name>
</gene>
<accession>A0A8S3QF06</accession>
<name>A0A8S3QF06_MYTED</name>
<dbReference type="AlphaFoldDB" id="A0A8S3QF06"/>
<organism evidence="2 3">
    <name type="scientific">Mytilus edulis</name>
    <name type="common">Blue mussel</name>
    <dbReference type="NCBI Taxonomy" id="6550"/>
    <lineage>
        <taxon>Eukaryota</taxon>
        <taxon>Metazoa</taxon>
        <taxon>Spiralia</taxon>
        <taxon>Lophotrochozoa</taxon>
        <taxon>Mollusca</taxon>
        <taxon>Bivalvia</taxon>
        <taxon>Autobranchia</taxon>
        <taxon>Pteriomorphia</taxon>
        <taxon>Mytilida</taxon>
        <taxon>Mytiloidea</taxon>
        <taxon>Mytilidae</taxon>
        <taxon>Mytilinae</taxon>
        <taxon>Mytilus</taxon>
    </lineage>
</organism>
<comment type="caution">
    <text evidence="2">The sequence shown here is derived from an EMBL/GenBank/DDBJ whole genome shotgun (WGS) entry which is preliminary data.</text>
</comment>
<dbReference type="Proteomes" id="UP000683360">
    <property type="component" value="Unassembled WGS sequence"/>
</dbReference>
<protein>
    <submittedName>
        <fullName evidence="2">Uncharacterized protein</fullName>
    </submittedName>
</protein>
<dbReference type="EMBL" id="CAJPWZ010000466">
    <property type="protein sequence ID" value="CAG2193814.1"/>
    <property type="molecule type" value="Genomic_DNA"/>
</dbReference>
<evidence type="ECO:0000313" key="3">
    <source>
        <dbReference type="Proteomes" id="UP000683360"/>
    </source>
</evidence>
<feature type="compositionally biased region" description="Polar residues" evidence="1">
    <location>
        <begin position="1"/>
        <end position="11"/>
    </location>
</feature>
<evidence type="ECO:0000256" key="1">
    <source>
        <dbReference type="SAM" id="MobiDB-lite"/>
    </source>
</evidence>